<evidence type="ECO:0000313" key="4">
    <source>
        <dbReference type="EMBL" id="PWG03094.1"/>
    </source>
</evidence>
<feature type="signal peptide" evidence="2">
    <location>
        <begin position="1"/>
        <end position="23"/>
    </location>
</feature>
<dbReference type="GO" id="GO:0016787">
    <property type="term" value="F:hydrolase activity"/>
    <property type="evidence" value="ECO:0007669"/>
    <property type="project" value="UniProtKB-KW"/>
</dbReference>
<gene>
    <name evidence="4" type="ORF">DF286_09630</name>
</gene>
<dbReference type="RefSeq" id="WP_109271232.1">
    <property type="nucleotide sequence ID" value="NZ_QFFF01000001.1"/>
</dbReference>
<accession>A0A2U2J449</accession>
<dbReference type="PANTHER" id="PTHR48081">
    <property type="entry name" value="AB HYDROLASE SUPERFAMILY PROTEIN C4A8.06C"/>
    <property type="match status" value="1"/>
</dbReference>
<evidence type="ECO:0000256" key="1">
    <source>
        <dbReference type="ARBA" id="ARBA00022801"/>
    </source>
</evidence>
<sequence>MRAFLIVLLIPLLAGCTPLTAFNALIPKDAGGRQVADDEPYGQDRRQRLDIYAPVAAASGPRPMIVFFYGGSWKSGSKEGYGFVGRALAAQGFVVAIPDYRLVPDVRFPAFVEDSAAAVQWVQRHVARYGGDPDRIVLVGHSAGAYNAAMLAVDPRWLGPDRAAVKGWAALAGPYDFLPLDTEVTRAAFSAAGDLEATQPILLASADDPPGLLLAGGRDELVLPSQSTGMAIAMTEAGAAAQSRIYPDVGHVGIVAALAKPFRGDAPVLRDVAAFARHVTQGGTDASAGQ</sequence>
<feature type="domain" description="BD-FAE-like" evidence="3">
    <location>
        <begin position="49"/>
        <end position="230"/>
    </location>
</feature>
<dbReference type="Gene3D" id="3.40.50.1820">
    <property type="entry name" value="alpha/beta hydrolase"/>
    <property type="match status" value="1"/>
</dbReference>
<dbReference type="InterPro" id="IPR050300">
    <property type="entry name" value="GDXG_lipolytic_enzyme"/>
</dbReference>
<dbReference type="AlphaFoldDB" id="A0A2U2J449"/>
<dbReference type="OrthoDB" id="9771666at2"/>
<protein>
    <submittedName>
        <fullName evidence="4">Alpha/beta hydrolase</fullName>
    </submittedName>
</protein>
<dbReference type="PANTHER" id="PTHR48081:SF9">
    <property type="entry name" value="CARBOXYLESTERASE"/>
    <property type="match status" value="1"/>
</dbReference>
<comment type="caution">
    <text evidence="4">The sequence shown here is derived from an EMBL/GenBank/DDBJ whole genome shotgun (WGS) entry which is preliminary data.</text>
</comment>
<feature type="chain" id="PRO_5015513559" evidence="2">
    <location>
        <begin position="24"/>
        <end position="290"/>
    </location>
</feature>
<proteinExistence type="predicted"/>
<dbReference type="Pfam" id="PF20434">
    <property type="entry name" value="BD-FAE"/>
    <property type="match status" value="1"/>
</dbReference>
<keyword evidence="5" id="KW-1185">Reference proteome</keyword>
<evidence type="ECO:0000259" key="3">
    <source>
        <dbReference type="Pfam" id="PF20434"/>
    </source>
</evidence>
<dbReference type="SUPFAM" id="SSF53474">
    <property type="entry name" value="alpha/beta-Hydrolases"/>
    <property type="match status" value="1"/>
</dbReference>
<reference evidence="4 5" key="1">
    <citation type="submission" date="2018-05" db="EMBL/GenBank/DDBJ databases">
        <title>Genome of Sphingosinicella humi QZX222.</title>
        <authorList>
            <person name="Qiao Z."/>
            <person name="Wang G."/>
        </authorList>
    </citation>
    <scope>NUCLEOTIDE SEQUENCE [LARGE SCALE GENOMIC DNA]</scope>
    <source>
        <strain evidence="4 5">QZX222</strain>
    </source>
</reference>
<dbReference type="PROSITE" id="PS51257">
    <property type="entry name" value="PROKAR_LIPOPROTEIN"/>
    <property type="match status" value="1"/>
</dbReference>
<name>A0A2U2J449_9SPHN</name>
<organism evidence="4 5">
    <name type="scientific">Allosphingosinicella humi</name>
    <dbReference type="NCBI Taxonomy" id="2068657"/>
    <lineage>
        <taxon>Bacteria</taxon>
        <taxon>Pseudomonadati</taxon>
        <taxon>Pseudomonadota</taxon>
        <taxon>Alphaproteobacteria</taxon>
        <taxon>Sphingomonadales</taxon>
        <taxon>Sphingomonadaceae</taxon>
        <taxon>Allosphingosinicella</taxon>
    </lineage>
</organism>
<keyword evidence="1 4" id="KW-0378">Hydrolase</keyword>
<dbReference type="Proteomes" id="UP000245916">
    <property type="component" value="Unassembled WGS sequence"/>
</dbReference>
<keyword evidence="2" id="KW-0732">Signal</keyword>
<evidence type="ECO:0000313" key="5">
    <source>
        <dbReference type="Proteomes" id="UP000245916"/>
    </source>
</evidence>
<dbReference type="EMBL" id="QFFF01000001">
    <property type="protein sequence ID" value="PWG03094.1"/>
    <property type="molecule type" value="Genomic_DNA"/>
</dbReference>
<dbReference type="InterPro" id="IPR029058">
    <property type="entry name" value="AB_hydrolase_fold"/>
</dbReference>
<evidence type="ECO:0000256" key="2">
    <source>
        <dbReference type="SAM" id="SignalP"/>
    </source>
</evidence>
<dbReference type="InterPro" id="IPR049492">
    <property type="entry name" value="BD-FAE-like_dom"/>
</dbReference>